<organism evidence="2">
    <name type="scientific">Aureoumbra lagunensis</name>
    <dbReference type="NCBI Taxonomy" id="44058"/>
    <lineage>
        <taxon>Eukaryota</taxon>
        <taxon>Sar</taxon>
        <taxon>Stramenopiles</taxon>
        <taxon>Ochrophyta</taxon>
        <taxon>Pelagophyceae</taxon>
        <taxon>Pelagomonadales</taxon>
        <taxon>Aureoumbra</taxon>
    </lineage>
</organism>
<dbReference type="Gene3D" id="3.30.1140.40">
    <property type="entry name" value="Tctex-1"/>
    <property type="match status" value="1"/>
</dbReference>
<dbReference type="GO" id="GO:0005868">
    <property type="term" value="C:cytoplasmic dynein complex"/>
    <property type="evidence" value="ECO:0007669"/>
    <property type="project" value="TreeGrafter"/>
</dbReference>
<evidence type="ECO:0000256" key="1">
    <source>
        <dbReference type="ARBA" id="ARBA00005361"/>
    </source>
</evidence>
<dbReference type="InterPro" id="IPR038586">
    <property type="entry name" value="Tctex-1-like_sf"/>
</dbReference>
<dbReference type="PANTHER" id="PTHR21255">
    <property type="entry name" value="T-COMPLEX-ASSOCIATED-TESTIS-EXPRESSED 1/ DYNEIN LIGHT CHAIN"/>
    <property type="match status" value="1"/>
</dbReference>
<dbReference type="AlphaFoldDB" id="A0A7S3JVI1"/>
<dbReference type="FunFam" id="3.30.1140.40:FF:000003">
    <property type="entry name" value="tctex1 domain-containing protein 2"/>
    <property type="match status" value="1"/>
</dbReference>
<dbReference type="InterPro" id="IPR005334">
    <property type="entry name" value="Tctex-1-like"/>
</dbReference>
<dbReference type="PANTHER" id="PTHR21255:SF7">
    <property type="entry name" value="DYNEIN LIGHT CHAIN TCTEX-TYPE PROTEIN 2B"/>
    <property type="match status" value="1"/>
</dbReference>
<reference evidence="2" key="1">
    <citation type="submission" date="2021-01" db="EMBL/GenBank/DDBJ databases">
        <authorList>
            <person name="Corre E."/>
            <person name="Pelletier E."/>
            <person name="Niang G."/>
            <person name="Scheremetjew M."/>
            <person name="Finn R."/>
            <person name="Kale V."/>
            <person name="Holt S."/>
            <person name="Cochrane G."/>
            <person name="Meng A."/>
            <person name="Brown T."/>
            <person name="Cohen L."/>
        </authorList>
    </citation>
    <scope>NUCLEOTIDE SEQUENCE</scope>
    <source>
        <strain evidence="2">CCMP1510</strain>
    </source>
</reference>
<name>A0A7S3JVI1_9STRA</name>
<comment type="similarity">
    <text evidence="1">Belongs to the dynein light chain Tctex-type family.</text>
</comment>
<dbReference type="GO" id="GO:0005737">
    <property type="term" value="C:cytoplasm"/>
    <property type="evidence" value="ECO:0007669"/>
    <property type="project" value="TreeGrafter"/>
</dbReference>
<proteinExistence type="inferred from homology"/>
<evidence type="ECO:0000313" key="2">
    <source>
        <dbReference type="EMBL" id="CAE0366160.1"/>
    </source>
</evidence>
<dbReference type="GO" id="GO:0045505">
    <property type="term" value="F:dynein intermediate chain binding"/>
    <property type="evidence" value="ECO:0007669"/>
    <property type="project" value="TreeGrafter"/>
</dbReference>
<evidence type="ECO:0008006" key="3">
    <source>
        <dbReference type="Google" id="ProtNLM"/>
    </source>
</evidence>
<dbReference type="CDD" id="cd21459">
    <property type="entry name" value="DLC-like_TCTEX1D2"/>
    <property type="match status" value="1"/>
</dbReference>
<accession>A0A7S3JVI1</accession>
<dbReference type="EMBL" id="HBIJ01009899">
    <property type="protein sequence ID" value="CAE0366160.1"/>
    <property type="molecule type" value="Transcribed_RNA"/>
</dbReference>
<gene>
    <name evidence="2" type="ORF">ALAG00032_LOCUS6904</name>
</gene>
<dbReference type="GO" id="GO:0007018">
    <property type="term" value="P:microtubule-based movement"/>
    <property type="evidence" value="ECO:0007669"/>
    <property type="project" value="TreeGrafter"/>
</dbReference>
<dbReference type="Pfam" id="PF03645">
    <property type="entry name" value="Tctex-1"/>
    <property type="match status" value="1"/>
</dbReference>
<sequence length="138" mass="15544">MQQQQAEDGGPRPGQRVIEVILPTYAMKPGEDEKFYPSKAKAICEDILRTTLAGQEYDEELAKEWVTNIGNDIKDKVKTLNIPRYKVICQITIGQVRDQGVSIASRCLWDVAHDNYASVNFSNDSLWANAMVFGVYTD</sequence>
<protein>
    <recommendedName>
        <fullName evidence="3">Dynein light chain</fullName>
    </recommendedName>
</protein>